<dbReference type="Proteomes" id="UP000279307">
    <property type="component" value="Mitochondrion MT"/>
</dbReference>
<dbReference type="PRINTS" id="PR01437">
    <property type="entry name" value="NUOXDRDTASE4"/>
</dbReference>
<evidence type="ECO:0000256" key="11">
    <source>
        <dbReference type="ARBA" id="ARBA00022989"/>
    </source>
</evidence>
<sequence length="446" mass="51179">MMKVLLLFVFLILMINFNLIIVFYVSLCLIISLVCIVTYIFNSNNYVGLSVYFGGDKYSIFMILLSIWILGLMYLSLVDEQGFLGVKMFMFNLILLILILFFSSLNFMLMYFFFEISLIPTFFIVLFWGNNMERLEAGFYLMMYMMFISFPLLVYIMKMYKVNMTLDMSIFVLDINILSKISGAWDFMIIFSAFFIKLPIYLFHMWLPKAHVEAPVYGSMLLAAILLKLGGYGLLRLIVMFVSSCVKYSNLIVSLSIVGALYVSLLSLVQVDMKSLVAYSSVVHMNFMLASMFSLLKLGFVGSFILMISHGLCSSGLFFMVTLFYKRSFSRLIVFNKGYINILPSLMIWWFLLCSANFSFPFSLNFLSEILVIMVVLSWSFVGMILCVGMLSFFSGAYSLYLFSIIMHGDNFKGQVSEGPLVSDILNSILHFYPLLLLLLSLHIFV</sequence>
<dbReference type="GO" id="GO:0031966">
    <property type="term" value="C:mitochondrial membrane"/>
    <property type="evidence" value="ECO:0007669"/>
    <property type="project" value="UniProtKB-SubCell"/>
</dbReference>
<feature type="transmembrane region" description="Helical" evidence="17">
    <location>
        <begin position="60"/>
        <end position="77"/>
    </location>
</feature>
<keyword evidence="11 17" id="KW-1133">Transmembrane helix</keyword>
<dbReference type="Pfam" id="PF01059">
    <property type="entry name" value="Oxidored_q5_N"/>
    <property type="match status" value="1"/>
</dbReference>
<evidence type="ECO:0000256" key="4">
    <source>
        <dbReference type="ARBA" id="ARBA00012944"/>
    </source>
</evidence>
<feature type="transmembrane region" description="Helical" evidence="17">
    <location>
        <begin position="424"/>
        <end position="445"/>
    </location>
</feature>
<feature type="transmembrane region" description="Helical" evidence="17">
    <location>
        <begin position="84"/>
        <end position="102"/>
    </location>
</feature>
<evidence type="ECO:0000256" key="2">
    <source>
        <dbReference type="ARBA" id="ARBA00004225"/>
    </source>
</evidence>
<comment type="function">
    <text evidence="1">Core subunit of the mitochondrial membrane respiratory chain NADH dehydrogenase (Complex I) that is believed to belong to the minimal assembly required for catalysis. Complex I functions in the transfer of electrons from NADH to the respiratory chain. The immediate electron acceptor for the enzyme is believed to be ubiquinone.</text>
</comment>
<comment type="caution">
    <text evidence="20">The sequence shown here is derived from an EMBL/GenBank/DDBJ whole genome shotgun (WGS) entry which is preliminary data.</text>
</comment>
<evidence type="ECO:0000256" key="12">
    <source>
        <dbReference type="ARBA" id="ARBA00023027"/>
    </source>
</evidence>
<dbReference type="InterPro" id="IPR000260">
    <property type="entry name" value="NADH4_N"/>
</dbReference>
<keyword evidence="13 17" id="KW-0830">Ubiquinone</keyword>
<dbReference type="GO" id="GO:0003954">
    <property type="term" value="F:NADH dehydrogenase activity"/>
    <property type="evidence" value="ECO:0007669"/>
    <property type="project" value="TreeGrafter"/>
</dbReference>
<evidence type="ECO:0000256" key="16">
    <source>
        <dbReference type="ARBA" id="ARBA00049551"/>
    </source>
</evidence>
<dbReference type="GO" id="GO:0042773">
    <property type="term" value="P:ATP synthesis coupled electron transport"/>
    <property type="evidence" value="ECO:0007669"/>
    <property type="project" value="InterPro"/>
</dbReference>
<evidence type="ECO:0000256" key="8">
    <source>
        <dbReference type="ARBA" id="ARBA00022692"/>
    </source>
</evidence>
<keyword evidence="6 17" id="KW-0813">Transport</keyword>
<feature type="transmembrane region" description="Helical" evidence="17">
    <location>
        <begin position="139"/>
        <end position="157"/>
    </location>
</feature>
<comment type="catalytic activity">
    <reaction evidence="16 17">
        <text>a ubiquinone + NADH + 5 H(+)(in) = a ubiquinol + NAD(+) + 4 H(+)(out)</text>
        <dbReference type="Rhea" id="RHEA:29091"/>
        <dbReference type="Rhea" id="RHEA-COMP:9565"/>
        <dbReference type="Rhea" id="RHEA-COMP:9566"/>
        <dbReference type="ChEBI" id="CHEBI:15378"/>
        <dbReference type="ChEBI" id="CHEBI:16389"/>
        <dbReference type="ChEBI" id="CHEBI:17976"/>
        <dbReference type="ChEBI" id="CHEBI:57540"/>
        <dbReference type="ChEBI" id="CHEBI:57945"/>
        <dbReference type="EC" id="7.1.1.2"/>
    </reaction>
</comment>
<feature type="transmembrane region" description="Helical" evidence="17">
    <location>
        <begin position="7"/>
        <end position="40"/>
    </location>
</feature>
<reference evidence="20 21" key="1">
    <citation type="journal article" date="2018" name="Genome Res.">
        <title>The genomic architecture and molecular evolution of ant odorant receptors.</title>
        <authorList>
            <person name="McKenzie S.K."/>
            <person name="Kronauer D.J.C."/>
        </authorList>
    </citation>
    <scope>NUCLEOTIDE SEQUENCE [LARGE SCALE GENOMIC DNA]</scope>
    <source>
        <strain evidence="20">Clonal line C1</strain>
    </source>
</reference>
<evidence type="ECO:0000256" key="3">
    <source>
        <dbReference type="ARBA" id="ARBA00009025"/>
    </source>
</evidence>
<protein>
    <recommendedName>
        <fullName evidence="5 17">NADH-ubiquinone oxidoreductase chain 4</fullName>
        <ecNumber evidence="4 17">7.1.1.2</ecNumber>
    </recommendedName>
</protein>
<dbReference type="InterPro" id="IPR001750">
    <property type="entry name" value="ND/Mrp_TM"/>
</dbReference>
<feature type="domain" description="NADH:ubiquinone oxidoreductase chain 4 N-terminal" evidence="19">
    <location>
        <begin position="1"/>
        <end position="102"/>
    </location>
</feature>
<organism evidence="20 21">
    <name type="scientific">Ooceraea biroi</name>
    <name type="common">Clonal raider ant</name>
    <name type="synonym">Cerapachys biroi</name>
    <dbReference type="NCBI Taxonomy" id="2015173"/>
    <lineage>
        <taxon>Eukaryota</taxon>
        <taxon>Metazoa</taxon>
        <taxon>Ecdysozoa</taxon>
        <taxon>Arthropoda</taxon>
        <taxon>Hexapoda</taxon>
        <taxon>Insecta</taxon>
        <taxon>Pterygota</taxon>
        <taxon>Neoptera</taxon>
        <taxon>Endopterygota</taxon>
        <taxon>Hymenoptera</taxon>
        <taxon>Apocrita</taxon>
        <taxon>Aculeata</taxon>
        <taxon>Formicoidea</taxon>
        <taxon>Formicidae</taxon>
        <taxon>Dorylinae</taxon>
        <taxon>Ooceraea</taxon>
    </lineage>
</organism>
<comment type="subcellular location">
    <subcellularLocation>
        <location evidence="2 17">Mitochondrion membrane</location>
        <topology evidence="2 17">Multi-pass membrane protein</topology>
    </subcellularLocation>
</comment>
<evidence type="ECO:0000313" key="20">
    <source>
        <dbReference type="EMBL" id="RLU14640.1"/>
    </source>
</evidence>
<keyword evidence="10 17" id="KW-0249">Electron transport</keyword>
<keyword evidence="9" id="KW-1278">Translocase</keyword>
<evidence type="ECO:0000256" key="7">
    <source>
        <dbReference type="ARBA" id="ARBA00022660"/>
    </source>
</evidence>
<geneLocation type="mitochondrion" evidence="20"/>
<dbReference type="Pfam" id="PF00361">
    <property type="entry name" value="Proton_antipo_M"/>
    <property type="match status" value="1"/>
</dbReference>
<dbReference type="AlphaFoldDB" id="A0A3L8D2M7"/>
<dbReference type="GO" id="GO:0048039">
    <property type="term" value="F:ubiquinone binding"/>
    <property type="evidence" value="ECO:0007669"/>
    <property type="project" value="TreeGrafter"/>
</dbReference>
<comment type="similarity">
    <text evidence="3 17">Belongs to the complex I subunit 4 family.</text>
</comment>
<feature type="transmembrane region" description="Helical" evidence="17">
    <location>
        <begin position="276"/>
        <end position="296"/>
    </location>
</feature>
<keyword evidence="15 17" id="KW-0472">Membrane</keyword>
<keyword evidence="7 17" id="KW-0679">Respiratory chain</keyword>
<feature type="transmembrane region" description="Helical" evidence="17">
    <location>
        <begin position="216"/>
        <end position="242"/>
    </location>
</feature>
<name>A0A3L8D2M7_OOCBI</name>
<dbReference type="PANTHER" id="PTHR43507">
    <property type="entry name" value="NADH-UBIQUINONE OXIDOREDUCTASE CHAIN 4"/>
    <property type="match status" value="1"/>
</dbReference>
<evidence type="ECO:0000256" key="14">
    <source>
        <dbReference type="ARBA" id="ARBA00023128"/>
    </source>
</evidence>
<keyword evidence="14 17" id="KW-0496">Mitochondrion</keyword>
<evidence type="ECO:0000256" key="13">
    <source>
        <dbReference type="ARBA" id="ARBA00023075"/>
    </source>
</evidence>
<feature type="transmembrane region" description="Helical" evidence="17">
    <location>
        <begin position="370"/>
        <end position="403"/>
    </location>
</feature>
<keyword evidence="12 17" id="KW-0520">NAD</keyword>
<feature type="domain" description="NADH:quinone oxidoreductase/Mrp antiporter transmembrane" evidence="18">
    <location>
        <begin position="104"/>
        <end position="394"/>
    </location>
</feature>
<evidence type="ECO:0000259" key="19">
    <source>
        <dbReference type="Pfam" id="PF01059"/>
    </source>
</evidence>
<evidence type="ECO:0000256" key="10">
    <source>
        <dbReference type="ARBA" id="ARBA00022982"/>
    </source>
</evidence>
<dbReference type="EMBL" id="QOIP01000140">
    <property type="protein sequence ID" value="RLU14640.1"/>
    <property type="molecule type" value="Genomic_DNA"/>
</dbReference>
<keyword evidence="8 17" id="KW-0812">Transmembrane</keyword>
<accession>A0A3L8D2M7</accession>
<feature type="transmembrane region" description="Helical" evidence="17">
    <location>
        <begin position="302"/>
        <end position="325"/>
    </location>
</feature>
<dbReference type="EC" id="7.1.1.2" evidence="4 17"/>
<dbReference type="InterPro" id="IPR003918">
    <property type="entry name" value="NADH_UbQ_OxRdtase"/>
</dbReference>
<evidence type="ECO:0000256" key="1">
    <source>
        <dbReference type="ARBA" id="ARBA00003257"/>
    </source>
</evidence>
<dbReference type="GO" id="GO:0008137">
    <property type="term" value="F:NADH dehydrogenase (ubiquinone) activity"/>
    <property type="evidence" value="ECO:0007669"/>
    <property type="project" value="UniProtKB-UniRule"/>
</dbReference>
<evidence type="ECO:0000256" key="17">
    <source>
        <dbReference type="RuleBase" id="RU003297"/>
    </source>
</evidence>
<gene>
    <name evidence="20" type="ORF">DMN91_013095</name>
</gene>
<dbReference type="GO" id="GO:0015990">
    <property type="term" value="P:electron transport coupled proton transport"/>
    <property type="evidence" value="ECO:0007669"/>
    <property type="project" value="TreeGrafter"/>
</dbReference>
<evidence type="ECO:0000256" key="15">
    <source>
        <dbReference type="ARBA" id="ARBA00023136"/>
    </source>
</evidence>
<dbReference type="PANTHER" id="PTHR43507:SF20">
    <property type="entry name" value="NADH-UBIQUINONE OXIDOREDUCTASE CHAIN 4"/>
    <property type="match status" value="1"/>
</dbReference>
<feature type="transmembrane region" description="Helical" evidence="17">
    <location>
        <begin position="108"/>
        <end position="127"/>
    </location>
</feature>
<feature type="transmembrane region" description="Helical" evidence="17">
    <location>
        <begin position="248"/>
        <end position="269"/>
    </location>
</feature>
<evidence type="ECO:0000313" key="21">
    <source>
        <dbReference type="Proteomes" id="UP000279307"/>
    </source>
</evidence>
<comment type="function">
    <text evidence="17">Core subunit of the mitochondrial membrane respiratory chain NADH dehydrogenase (Complex I) which catalyzes electron transfer from NADH through the respiratory chain, using ubiquinone as an electron acceptor. Essential for the catalytic activity and assembly of complex I.</text>
</comment>
<evidence type="ECO:0000256" key="9">
    <source>
        <dbReference type="ARBA" id="ARBA00022967"/>
    </source>
</evidence>
<evidence type="ECO:0000256" key="6">
    <source>
        <dbReference type="ARBA" id="ARBA00022448"/>
    </source>
</evidence>
<evidence type="ECO:0000256" key="5">
    <source>
        <dbReference type="ARBA" id="ARBA00021006"/>
    </source>
</evidence>
<feature type="transmembrane region" description="Helical" evidence="17">
    <location>
        <begin position="177"/>
        <end position="196"/>
    </location>
</feature>
<evidence type="ECO:0000259" key="18">
    <source>
        <dbReference type="Pfam" id="PF00361"/>
    </source>
</evidence>
<proteinExistence type="inferred from homology"/>